<feature type="domain" description="LRAT" evidence="1">
    <location>
        <begin position="1"/>
        <end position="60"/>
    </location>
</feature>
<dbReference type="Proteomes" id="UP000326678">
    <property type="component" value="Chromosome Gxm1"/>
</dbReference>
<accession>A0A5P8VXK3</accession>
<evidence type="ECO:0000313" key="2">
    <source>
        <dbReference type="EMBL" id="QFS45104.1"/>
    </source>
</evidence>
<gene>
    <name evidence="2" type="ORF">GXM_02579</name>
</gene>
<dbReference type="RefSeq" id="WP_152588924.1">
    <property type="nucleotide sequence ID" value="NZ_CP045226.1"/>
</dbReference>
<protein>
    <recommendedName>
        <fullName evidence="1">LRAT domain-containing protein</fullName>
    </recommendedName>
</protein>
<dbReference type="Gene3D" id="3.90.1720.10">
    <property type="entry name" value="endopeptidase domain like (from Nostoc punctiforme)"/>
    <property type="match status" value="1"/>
</dbReference>
<dbReference type="PANTHER" id="PTHR46137:SF3">
    <property type="entry name" value="OS05G0310600 PROTEIN"/>
    <property type="match status" value="1"/>
</dbReference>
<sequence>MTEFAKSRKIYIYKHDKCDPPIVVFMRAKQRLAEERYNVFYNNCEHFAHYCKTGEPISPQVEKAKEIIGDNGVAFADDLSQNFINVINLVQSSKKSIEDTLNEWRNKDDENRDDSFLKLF</sequence>
<evidence type="ECO:0000259" key="1">
    <source>
        <dbReference type="PROSITE" id="PS51934"/>
    </source>
</evidence>
<organism evidence="2 3">
    <name type="scientific">Nostoc sphaeroides CCNUC1</name>
    <dbReference type="NCBI Taxonomy" id="2653204"/>
    <lineage>
        <taxon>Bacteria</taxon>
        <taxon>Bacillati</taxon>
        <taxon>Cyanobacteriota</taxon>
        <taxon>Cyanophyceae</taxon>
        <taxon>Nostocales</taxon>
        <taxon>Nostocaceae</taxon>
        <taxon>Nostoc</taxon>
    </lineage>
</organism>
<dbReference type="EMBL" id="CP045226">
    <property type="protein sequence ID" value="QFS45104.1"/>
    <property type="molecule type" value="Genomic_DNA"/>
</dbReference>
<dbReference type="PANTHER" id="PTHR46137">
    <property type="entry name" value="OS05G0310600 PROTEIN"/>
    <property type="match status" value="1"/>
</dbReference>
<proteinExistence type="predicted"/>
<name>A0A5P8VXK3_9NOSO</name>
<dbReference type="PROSITE" id="PS51934">
    <property type="entry name" value="LRAT"/>
    <property type="match status" value="1"/>
</dbReference>
<evidence type="ECO:0000313" key="3">
    <source>
        <dbReference type="Proteomes" id="UP000326678"/>
    </source>
</evidence>
<dbReference type="Pfam" id="PF04970">
    <property type="entry name" value="LRAT"/>
    <property type="match status" value="1"/>
</dbReference>
<dbReference type="InterPro" id="IPR007053">
    <property type="entry name" value="LRAT_dom"/>
</dbReference>
<reference evidence="2 3" key="1">
    <citation type="submission" date="2019-10" db="EMBL/GenBank/DDBJ databases">
        <title>Genomic and transcriptomic insights into the perfect genentic adaptation of a filamentous nitrogen-fixing cyanobacterium to rice fields.</title>
        <authorList>
            <person name="Chen Z."/>
        </authorList>
    </citation>
    <scope>NUCLEOTIDE SEQUENCE [LARGE SCALE GENOMIC DNA]</scope>
    <source>
        <strain evidence="2">CCNUC1</strain>
    </source>
</reference>
<keyword evidence="3" id="KW-1185">Reference proteome</keyword>
<dbReference type="AlphaFoldDB" id="A0A5P8VXK3"/>
<dbReference type="KEGG" id="nsh:GXM_02579"/>